<comment type="caution">
    <text evidence="1">The sequence shown here is derived from an EMBL/GenBank/DDBJ whole genome shotgun (WGS) entry which is preliminary data.</text>
</comment>
<gene>
    <name evidence="1" type="ORF">KTS45_02240</name>
</gene>
<protein>
    <submittedName>
        <fullName evidence="1">TIGR00266 family protein</fullName>
    </submittedName>
</protein>
<dbReference type="RefSeq" id="WP_162316171.1">
    <property type="nucleotide sequence ID" value="NZ_JAHQXF010000001.1"/>
</dbReference>
<dbReference type="OrthoDB" id="7592at2157"/>
<organism evidence="1 2">
    <name type="scientific">Haloarcula limicola</name>
    <dbReference type="NCBI Taxonomy" id="1429915"/>
    <lineage>
        <taxon>Archaea</taxon>
        <taxon>Methanobacteriati</taxon>
        <taxon>Methanobacteriota</taxon>
        <taxon>Stenosarchaea group</taxon>
        <taxon>Halobacteria</taxon>
        <taxon>Halobacteriales</taxon>
        <taxon>Haloarculaceae</taxon>
        <taxon>Haloarcula</taxon>
    </lineage>
</organism>
<dbReference type="InterPro" id="IPR002838">
    <property type="entry name" value="AIM24"/>
</dbReference>
<dbReference type="InterPro" id="IPR036983">
    <property type="entry name" value="AIM24_sf"/>
</dbReference>
<accession>A0A8J8C2F0</accession>
<evidence type="ECO:0000313" key="2">
    <source>
        <dbReference type="Proteomes" id="UP000766550"/>
    </source>
</evidence>
<dbReference type="EMBL" id="JAHQXF010000001">
    <property type="protein sequence ID" value="MBV0923007.1"/>
    <property type="molecule type" value="Genomic_DNA"/>
</dbReference>
<dbReference type="SUPFAM" id="SSF51219">
    <property type="entry name" value="TRAP-like"/>
    <property type="match status" value="1"/>
</dbReference>
<reference evidence="1 2" key="1">
    <citation type="submission" date="2021-06" db="EMBL/GenBank/DDBJ databases">
        <title>New haloarchaea isolates fom saline soil.</title>
        <authorList>
            <person name="Duran-Viseras A."/>
            <person name="Sanchez-Porro C.S."/>
            <person name="Ventosa A."/>
        </authorList>
    </citation>
    <scope>NUCLEOTIDE SEQUENCE [LARGE SCALE GENOMIC DNA]</scope>
    <source>
        <strain evidence="1 2">JCM 183640</strain>
    </source>
</reference>
<dbReference type="InterPro" id="IPR016031">
    <property type="entry name" value="Trp_RNA-bd_attenuator-like_dom"/>
</dbReference>
<dbReference type="PANTHER" id="PTHR43657:SF1">
    <property type="entry name" value="ALTERED INHERITANCE OF MITOCHONDRIA PROTEIN 24, MITOCHONDRIAL"/>
    <property type="match status" value="1"/>
</dbReference>
<dbReference type="Proteomes" id="UP000766550">
    <property type="component" value="Unassembled WGS sequence"/>
</dbReference>
<dbReference type="NCBIfam" id="TIGR00266">
    <property type="entry name" value="TIGR00266 family protein"/>
    <property type="match status" value="1"/>
</dbReference>
<dbReference type="Gene3D" id="3.60.160.10">
    <property type="entry name" value="Mitochondrial biogenesis AIM24"/>
    <property type="match status" value="1"/>
</dbReference>
<dbReference type="PANTHER" id="PTHR43657">
    <property type="entry name" value="TRYPTOPHAN RNA-BINDING ATTENUATOR PROTEIN-LIKE PROTEIN"/>
    <property type="match status" value="1"/>
</dbReference>
<dbReference type="AlphaFoldDB" id="A0A8J8C2F0"/>
<dbReference type="Pfam" id="PF01987">
    <property type="entry name" value="AIM24"/>
    <property type="match status" value="1"/>
</dbReference>
<evidence type="ECO:0000313" key="1">
    <source>
        <dbReference type="EMBL" id="MBV0923007.1"/>
    </source>
</evidence>
<sequence>MDFEFTQQPAYTLVKVTLESGESIQAEPEAMVSMSDDVAIATSKSNDGILSSAKSMLGGESLVANTFTAEGGRGEVTLAPPTPGDVHHHEMDDGTLYAVDGSYLASSPEVKIESEFGGLKSMLSGVGVTPLALRGSGHVFVEAFGGLETVELAEGERYTIDNDHVVAWEGTTDFDARRIGGLKSTLLSGEGVVMDFTGPGKVWYQTRGMDAFTSAIAADIASGGRDDNDDGVGVEDLF</sequence>
<keyword evidence="2" id="KW-1185">Reference proteome</keyword>
<proteinExistence type="predicted"/>
<name>A0A8J8C2F0_9EURY</name>